<name>A0A1Q9CFS9_SYMMI</name>
<gene>
    <name evidence="9" type="primary">Egln3</name>
    <name evidence="9" type="ORF">AK812_SmicGene37623</name>
</gene>
<protein>
    <submittedName>
        <fullName evidence="9">Egl nine-like 3</fullName>
    </submittedName>
</protein>
<dbReference type="PROSITE" id="PS51471">
    <property type="entry name" value="FE2OG_OXY"/>
    <property type="match status" value="1"/>
</dbReference>
<dbReference type="InterPro" id="IPR006620">
    <property type="entry name" value="Pro_4_hyd_alph"/>
</dbReference>
<dbReference type="PANTHER" id="PTHR12907:SF26">
    <property type="entry name" value="HIF PROLYL HYDROXYLASE, ISOFORM C"/>
    <property type="match status" value="1"/>
</dbReference>
<dbReference type="InterPro" id="IPR005123">
    <property type="entry name" value="Oxoglu/Fe-dep_dioxygenase_dom"/>
</dbReference>
<feature type="domain" description="Fe2OG dioxygenase" evidence="8">
    <location>
        <begin position="1344"/>
        <end position="1452"/>
    </location>
</feature>
<feature type="region of interest" description="Disordered" evidence="7">
    <location>
        <begin position="493"/>
        <end position="538"/>
    </location>
</feature>
<dbReference type="PANTHER" id="PTHR12907">
    <property type="entry name" value="EGL NINE HOMOLOG-RELATED"/>
    <property type="match status" value="1"/>
</dbReference>
<evidence type="ECO:0000256" key="5">
    <source>
        <dbReference type="ARBA" id="ARBA00023002"/>
    </source>
</evidence>
<feature type="region of interest" description="Disordered" evidence="7">
    <location>
        <begin position="66"/>
        <end position="150"/>
    </location>
</feature>
<evidence type="ECO:0000256" key="4">
    <source>
        <dbReference type="ARBA" id="ARBA00022964"/>
    </source>
</evidence>
<keyword evidence="3" id="KW-0847">Vitamin C</keyword>
<evidence type="ECO:0000256" key="2">
    <source>
        <dbReference type="ARBA" id="ARBA00022723"/>
    </source>
</evidence>
<feature type="region of interest" description="Disordered" evidence="7">
    <location>
        <begin position="264"/>
        <end position="287"/>
    </location>
</feature>
<evidence type="ECO:0000259" key="8">
    <source>
        <dbReference type="PROSITE" id="PS51471"/>
    </source>
</evidence>
<organism evidence="9 10">
    <name type="scientific">Symbiodinium microadriaticum</name>
    <name type="common">Dinoflagellate</name>
    <name type="synonym">Zooxanthella microadriatica</name>
    <dbReference type="NCBI Taxonomy" id="2951"/>
    <lineage>
        <taxon>Eukaryota</taxon>
        <taxon>Sar</taxon>
        <taxon>Alveolata</taxon>
        <taxon>Dinophyceae</taxon>
        <taxon>Suessiales</taxon>
        <taxon>Symbiodiniaceae</taxon>
        <taxon>Symbiodinium</taxon>
    </lineage>
</organism>
<evidence type="ECO:0000313" key="9">
    <source>
        <dbReference type="EMBL" id="OLP81788.1"/>
    </source>
</evidence>
<comment type="caution">
    <text evidence="9">The sequence shown here is derived from an EMBL/GenBank/DDBJ whole genome shotgun (WGS) entry which is preliminary data.</text>
</comment>
<dbReference type="SMART" id="SM00702">
    <property type="entry name" value="P4Hc"/>
    <property type="match status" value="1"/>
</dbReference>
<keyword evidence="6" id="KW-0408">Iron</keyword>
<accession>A0A1Q9CFS9</accession>
<evidence type="ECO:0000313" key="10">
    <source>
        <dbReference type="Proteomes" id="UP000186817"/>
    </source>
</evidence>
<comment type="cofactor">
    <cofactor evidence="1">
        <name>L-ascorbate</name>
        <dbReference type="ChEBI" id="CHEBI:38290"/>
    </cofactor>
</comment>
<dbReference type="GO" id="GO:0031543">
    <property type="term" value="F:peptidyl-proline dioxygenase activity"/>
    <property type="evidence" value="ECO:0007669"/>
    <property type="project" value="TreeGrafter"/>
</dbReference>
<evidence type="ECO:0000256" key="7">
    <source>
        <dbReference type="SAM" id="MobiDB-lite"/>
    </source>
</evidence>
<feature type="compositionally biased region" description="Basic and acidic residues" evidence="7">
    <location>
        <begin position="529"/>
        <end position="538"/>
    </location>
</feature>
<dbReference type="Gene3D" id="2.60.120.620">
    <property type="entry name" value="q2cbj1_9rhob like domain"/>
    <property type="match status" value="1"/>
</dbReference>
<evidence type="ECO:0000256" key="1">
    <source>
        <dbReference type="ARBA" id="ARBA00001961"/>
    </source>
</evidence>
<dbReference type="EMBL" id="LSRX01001250">
    <property type="protein sequence ID" value="OLP81788.1"/>
    <property type="molecule type" value="Genomic_DNA"/>
</dbReference>
<dbReference type="Pfam" id="PF13640">
    <property type="entry name" value="2OG-FeII_Oxy_3"/>
    <property type="match status" value="1"/>
</dbReference>
<dbReference type="InterPro" id="IPR044862">
    <property type="entry name" value="Pro_4_hyd_alph_FE2OG_OXY"/>
</dbReference>
<keyword evidence="5" id="KW-0560">Oxidoreductase</keyword>
<keyword evidence="2" id="KW-0479">Metal-binding</keyword>
<evidence type="ECO:0000256" key="6">
    <source>
        <dbReference type="ARBA" id="ARBA00023004"/>
    </source>
</evidence>
<feature type="compositionally biased region" description="Basic and acidic residues" evidence="7">
    <location>
        <begin position="274"/>
        <end position="285"/>
    </location>
</feature>
<reference evidence="9 10" key="1">
    <citation type="submission" date="2016-02" db="EMBL/GenBank/DDBJ databases">
        <title>Genome analysis of coral dinoflagellate symbionts highlights evolutionary adaptations to a symbiotic lifestyle.</title>
        <authorList>
            <person name="Aranda M."/>
            <person name="Li Y."/>
            <person name="Liew Y.J."/>
            <person name="Baumgarten S."/>
            <person name="Simakov O."/>
            <person name="Wilson M."/>
            <person name="Piel J."/>
            <person name="Ashoor H."/>
            <person name="Bougouffa S."/>
            <person name="Bajic V.B."/>
            <person name="Ryu T."/>
            <person name="Ravasi T."/>
            <person name="Bayer T."/>
            <person name="Micklem G."/>
            <person name="Kim H."/>
            <person name="Bhak J."/>
            <person name="Lajeunesse T.C."/>
            <person name="Voolstra C.R."/>
        </authorList>
    </citation>
    <scope>NUCLEOTIDE SEQUENCE [LARGE SCALE GENOMIC DNA]</scope>
    <source>
        <strain evidence="9 10">CCMP2467</strain>
    </source>
</reference>
<dbReference type="OrthoDB" id="418176at2759"/>
<evidence type="ECO:0000256" key="3">
    <source>
        <dbReference type="ARBA" id="ARBA00022896"/>
    </source>
</evidence>
<sequence length="1516" mass="167687">MPSKKGRGPTLRAATAKTDSLREAGRGLLEKLEDQVRSLTQIADENLEQGLLGHYAEAMKMRNSAEQTLKDLRRKLGLPEVEGAEMDGADAKSEQAKPQPQTEPKGELPPAKVQASAPREELPPPASTTQEESEERPPVQGVQGEGTVASPLMPRYSWLPAEGEGWILEILGPSSASAAEIPDVDISDGAVRCSWQTAGWQFNDAEGVPRSAAFLGVLAVVQICEQAAVWETRDQVSLHEFRQKAHGLKCNALVRLTAEQVTPDDQAHPIDPAKATRDLPKMKDGKVKKRRQASGRNMLWLCHVVLTTYPGQHLAFEEDAMWTVRITQAATTAAACGAGCTETRDAVLKSLHLLPECIEELQRPVDPAPAMQPEADPDVVLARSFRTVPEGTDLDATWATAETVVGTFGLALKTAVERFRAMTVERQRNVLGLFDTPVYKFVRGSLQPDPEEQWPAEELFRAGSDTEAEDEVGNAEAVREEPLQVQEAGWEVLESGSDTDSVPPVTSDSDEATEASDVDEENEQARQNPDVRVEPEVGDGRDVPVAVSVSVLPEGNCQLARELDRSLLCYDFGKRRHKPEHRKAMVAGSWPPEISVLLGKEDGHMYYSDVSILASPTASWLLRTVENLEQAYSRLQLLVTPTRFKEWNDEFMIYVLPEEETCNQEGIDYRDGQTEMGLAVAAYYGLLQPGRQGDRYTLATAMQFRGLLFCYDTHETALAKGMLVVNPALDHNKMVLAESCIKARAPGNTLAVVLRSVFFALRTRFVLPELTPSVMAVLQYRIANLPTEEERVKQTAALEEAIAEARAHTEDKLPEKAWGWTPRDNPAGTPILQQPEDEFWDAARTPMRDISISAGDLGEEEEETQMAVLQQERVEAIGLLPDSSGGVKAISDPQNGLAEGHCHIVFNGRIYTGEDMAGGDLDGDEDFWAMWPKLIALLKATKDATESVPVKELEREVMAGLPQPSTAFDTVDRDARRAKLVTYSCGMSTMPIRGIAAILSERLTVRAVDGGGDEELIRDAVRANCLAHNAAMNAPKKLAILDVLKACRRMAKQKHINKEAARSSERMAGKLRLEVPSLEACRKRPHPDQRRPSKLDRDKVMKHFAQRLETSTADVPRCQIWLPRDRIVLGREAGRALRAILAGKKWQPHEGRAKPRKPLREIAELLRHKMEQRLDKKVDRWGEVAADEFARALNRMSSNRRMKWSSLVHTGLTLAVGFRVDQARCKVVRRRRTGRLELHLPQAAPAPVPEHLCSSLSGPGFGWHDGFLAAAEADAVRSRLLELWEGGHLQQGEVEGGVREKVRSDSYLFMEEGDLVISAFTRRLDRLVLGMAKEVPELKGLWLMRGRPMAAVYAGTGSRYAPHFDCVAGDNGRKITCIMYLNPFWRPGDGAELQIFPEARGIVPSGPCHEIEPLHGRLACFLCDSKNLHAVKPVADGPNVQPRMAISCWYYDSEGGKFHREDENDARRPRGHDGHAGLLCAGITSDIDAPTTLHTLYYYMHGAFNGNALALQGLVW</sequence>
<dbReference type="GO" id="GO:0008198">
    <property type="term" value="F:ferrous iron binding"/>
    <property type="evidence" value="ECO:0007669"/>
    <property type="project" value="TreeGrafter"/>
</dbReference>
<feature type="compositionally biased region" description="Polar residues" evidence="7">
    <location>
        <begin position="496"/>
        <end position="507"/>
    </location>
</feature>
<dbReference type="GO" id="GO:0031418">
    <property type="term" value="F:L-ascorbic acid binding"/>
    <property type="evidence" value="ECO:0007669"/>
    <property type="project" value="UniProtKB-KW"/>
</dbReference>
<dbReference type="InterPro" id="IPR051559">
    <property type="entry name" value="HIF_prolyl_hydroxylases"/>
</dbReference>
<dbReference type="GO" id="GO:0071456">
    <property type="term" value="P:cellular response to hypoxia"/>
    <property type="evidence" value="ECO:0007669"/>
    <property type="project" value="TreeGrafter"/>
</dbReference>
<keyword evidence="4" id="KW-0223">Dioxygenase</keyword>
<keyword evidence="10" id="KW-1185">Reference proteome</keyword>
<proteinExistence type="predicted"/>
<feature type="compositionally biased region" description="Acidic residues" evidence="7">
    <location>
        <begin position="508"/>
        <end position="522"/>
    </location>
</feature>
<dbReference type="Proteomes" id="UP000186817">
    <property type="component" value="Unassembled WGS sequence"/>
</dbReference>